<feature type="domain" description="DUF4350" evidence="3">
    <location>
        <begin position="59"/>
        <end position="252"/>
    </location>
</feature>
<sequence length="415" mass="42919">MSRTAAPAPTSGPTRPPARGARRRPWLLPAVVVGMVLLLALGVAATTQRTTRDALSPVSVAPDGSRALARVLDAAGVDVVESQTFTRTRSLVTEGGGAGSAAGPTIVVTGTDTFSTGRSEALRDLARRTGSTLVLLAPDQRALDVLAPGVEDRGPAEADVVVPACADTDAEAAGAARAGGRTYRVAPGDGVDGTTGCYPVQAEDGARAASWVTLTGAASPTGSRVVVVGQPELVMNRYGAQDGNAALTLRTLGAAPALVWYRPAPWDVETGEARPLSELVPAALLPATVVVVLAGLTLALWRGRRFGRVVVEPLPVVVRSVETVEGRARLYHRAQARDRAAEALRSAAVARLRAVLRLDAGTARTEVADAVAWAAGLPPVGVRELLLSGPPTDDAALVALARDLDELERRVRRTS</sequence>
<evidence type="ECO:0000256" key="2">
    <source>
        <dbReference type="SAM" id="Phobius"/>
    </source>
</evidence>
<keyword evidence="2" id="KW-1133">Transmembrane helix</keyword>
<protein>
    <submittedName>
        <fullName evidence="4">DUF4350 domain-containing protein</fullName>
    </submittedName>
</protein>
<dbReference type="RefSeq" id="WP_380136063.1">
    <property type="nucleotide sequence ID" value="NZ_JBHLUI010000003.1"/>
</dbReference>
<gene>
    <name evidence="4" type="ORF">ACFFVI_06490</name>
</gene>
<evidence type="ECO:0000313" key="5">
    <source>
        <dbReference type="Proteomes" id="UP001589748"/>
    </source>
</evidence>
<evidence type="ECO:0000313" key="4">
    <source>
        <dbReference type="EMBL" id="MFB9376611.1"/>
    </source>
</evidence>
<dbReference type="Pfam" id="PF14258">
    <property type="entry name" value="DUF4350"/>
    <property type="match status" value="1"/>
</dbReference>
<proteinExistence type="predicted"/>
<keyword evidence="2" id="KW-0472">Membrane</keyword>
<keyword evidence="2" id="KW-0812">Transmembrane</keyword>
<evidence type="ECO:0000259" key="3">
    <source>
        <dbReference type="Pfam" id="PF14258"/>
    </source>
</evidence>
<organism evidence="4 5">
    <name type="scientific">Kineococcus gynurae</name>
    <dbReference type="NCBI Taxonomy" id="452979"/>
    <lineage>
        <taxon>Bacteria</taxon>
        <taxon>Bacillati</taxon>
        <taxon>Actinomycetota</taxon>
        <taxon>Actinomycetes</taxon>
        <taxon>Kineosporiales</taxon>
        <taxon>Kineosporiaceae</taxon>
        <taxon>Kineococcus</taxon>
    </lineage>
</organism>
<feature type="transmembrane region" description="Helical" evidence="2">
    <location>
        <begin position="26"/>
        <end position="45"/>
    </location>
</feature>
<reference evidence="4 5" key="1">
    <citation type="submission" date="2024-09" db="EMBL/GenBank/DDBJ databases">
        <authorList>
            <person name="Sun Q."/>
            <person name="Mori K."/>
        </authorList>
    </citation>
    <scope>NUCLEOTIDE SEQUENCE [LARGE SCALE GENOMIC DNA]</scope>
    <source>
        <strain evidence="4 5">TISTR 1856</strain>
    </source>
</reference>
<name>A0ABV5LR81_9ACTN</name>
<evidence type="ECO:0000256" key="1">
    <source>
        <dbReference type="SAM" id="MobiDB-lite"/>
    </source>
</evidence>
<comment type="caution">
    <text evidence="4">The sequence shown here is derived from an EMBL/GenBank/DDBJ whole genome shotgun (WGS) entry which is preliminary data.</text>
</comment>
<dbReference type="EMBL" id="JBHMDM010000004">
    <property type="protein sequence ID" value="MFB9376611.1"/>
    <property type="molecule type" value="Genomic_DNA"/>
</dbReference>
<accession>A0ABV5LR81</accession>
<dbReference type="InterPro" id="IPR025646">
    <property type="entry name" value="DUF4350"/>
</dbReference>
<dbReference type="Proteomes" id="UP001589748">
    <property type="component" value="Unassembled WGS sequence"/>
</dbReference>
<keyword evidence="5" id="KW-1185">Reference proteome</keyword>
<feature type="region of interest" description="Disordered" evidence="1">
    <location>
        <begin position="1"/>
        <end position="22"/>
    </location>
</feature>
<feature type="transmembrane region" description="Helical" evidence="2">
    <location>
        <begin position="279"/>
        <end position="301"/>
    </location>
</feature>